<accession>A0A150JNV0</accession>
<dbReference type="EMBL" id="LQYG01000120">
    <property type="protein sequence ID" value="KYC58761.1"/>
    <property type="molecule type" value="Genomic_DNA"/>
</dbReference>
<dbReference type="AlphaFoldDB" id="A0A150JNV0"/>
<dbReference type="Proteomes" id="UP000075288">
    <property type="component" value="Unassembled WGS sequence"/>
</dbReference>
<evidence type="ECO:0000313" key="1">
    <source>
        <dbReference type="EMBL" id="KYC58761.1"/>
    </source>
</evidence>
<comment type="caution">
    <text evidence="1">The sequence shown here is derived from an EMBL/GenBank/DDBJ whole genome shotgun (WGS) entry which is preliminary data.</text>
</comment>
<name>A0A150JNV0_HEYCO</name>
<reference evidence="1 2" key="1">
    <citation type="submission" date="2016-01" db="EMBL/GenBank/DDBJ databases">
        <title>Genome Sequences of Twelve Sporeforming Bacillus Species Isolated from Foods.</title>
        <authorList>
            <person name="Berendsen E.M."/>
            <person name="Wells-Bennik M.H."/>
            <person name="Krawcyk A.O."/>
            <person name="De Jong A."/>
            <person name="Holsappel S."/>
            <person name="Eijlander R.T."/>
            <person name="Kuipers O.P."/>
        </authorList>
    </citation>
    <scope>NUCLEOTIDE SEQUENCE [LARGE SCALE GENOMIC DNA]</scope>
    <source>
        <strain evidence="1 2">B4098</strain>
    </source>
</reference>
<gene>
    <name evidence="1" type="ORF">B4098_2453</name>
</gene>
<sequence>MRQNTATRPAHCKDNGSAPGAFFCIAAGKTQRYFQFFARGTGWENAIAFSVFCTVQQAGENATAFSVFGITKLVGESRRAKRAGRIAFFRRGTGRKMGNGGESF</sequence>
<proteinExistence type="predicted"/>
<evidence type="ECO:0000313" key="2">
    <source>
        <dbReference type="Proteomes" id="UP000075288"/>
    </source>
</evidence>
<organism evidence="1 2">
    <name type="scientific">Heyndrickxia coagulans</name>
    <name type="common">Weizmannia coagulans</name>
    <dbReference type="NCBI Taxonomy" id="1398"/>
    <lineage>
        <taxon>Bacteria</taxon>
        <taxon>Bacillati</taxon>
        <taxon>Bacillota</taxon>
        <taxon>Bacilli</taxon>
        <taxon>Bacillales</taxon>
        <taxon>Bacillaceae</taxon>
        <taxon>Heyndrickxia</taxon>
    </lineage>
</organism>
<protein>
    <submittedName>
        <fullName evidence="1">Uncharacterized protein</fullName>
    </submittedName>
</protein>